<organism evidence="6 7">
    <name type="scientific">Caerostris darwini</name>
    <dbReference type="NCBI Taxonomy" id="1538125"/>
    <lineage>
        <taxon>Eukaryota</taxon>
        <taxon>Metazoa</taxon>
        <taxon>Ecdysozoa</taxon>
        <taxon>Arthropoda</taxon>
        <taxon>Chelicerata</taxon>
        <taxon>Arachnida</taxon>
        <taxon>Araneae</taxon>
        <taxon>Araneomorphae</taxon>
        <taxon>Entelegynae</taxon>
        <taxon>Araneoidea</taxon>
        <taxon>Araneidae</taxon>
        <taxon>Caerostris</taxon>
    </lineage>
</organism>
<dbReference type="AlphaFoldDB" id="A0AAV4WTL0"/>
<protein>
    <submittedName>
        <fullName evidence="6">Uncharacterized protein</fullName>
    </submittedName>
</protein>
<keyword evidence="4 5" id="KW-0472">Membrane</keyword>
<dbReference type="EMBL" id="BPLQ01015067">
    <property type="protein sequence ID" value="GIY85584.1"/>
    <property type="molecule type" value="Genomic_DNA"/>
</dbReference>
<dbReference type="Gene3D" id="1.20.1070.10">
    <property type="entry name" value="Rhodopsin 7-helix transmembrane proteins"/>
    <property type="match status" value="1"/>
</dbReference>
<gene>
    <name evidence="6" type="ORF">CDAR_205291</name>
</gene>
<dbReference type="GO" id="GO:0016020">
    <property type="term" value="C:membrane"/>
    <property type="evidence" value="ECO:0007669"/>
    <property type="project" value="UniProtKB-SubCell"/>
</dbReference>
<keyword evidence="7" id="KW-1185">Reference proteome</keyword>
<sequence>MFKEIVILSEDTSVSDKKSNRHQQILSGQAINVIQNSASSIYLQQKSKGTKSKRLAKGVSREALNLKEIIATRKTRRKLREVEQRKIMLEDGEQLMESAWCGFPFNNPNKHWETLMLCSTFLFFVVPMTFITVLYFRISLTLYRARNQFGIERAGEERNDGHRARIRSRMVVIKMLC</sequence>
<accession>A0AAV4WTL0</accession>
<dbReference type="InterPro" id="IPR000276">
    <property type="entry name" value="GPCR_Rhodpsn"/>
</dbReference>
<keyword evidence="2 5" id="KW-0812">Transmembrane</keyword>
<dbReference type="Pfam" id="PF00001">
    <property type="entry name" value="7tm_1"/>
    <property type="match status" value="1"/>
</dbReference>
<name>A0AAV4WTL0_9ARAC</name>
<evidence type="ECO:0000313" key="6">
    <source>
        <dbReference type="EMBL" id="GIY85584.1"/>
    </source>
</evidence>
<reference evidence="6 7" key="1">
    <citation type="submission" date="2021-06" db="EMBL/GenBank/DDBJ databases">
        <title>Caerostris darwini draft genome.</title>
        <authorList>
            <person name="Kono N."/>
            <person name="Arakawa K."/>
        </authorList>
    </citation>
    <scope>NUCLEOTIDE SEQUENCE [LARGE SCALE GENOMIC DNA]</scope>
</reference>
<evidence type="ECO:0000313" key="7">
    <source>
        <dbReference type="Proteomes" id="UP001054837"/>
    </source>
</evidence>
<evidence type="ECO:0000256" key="3">
    <source>
        <dbReference type="ARBA" id="ARBA00022989"/>
    </source>
</evidence>
<evidence type="ECO:0000256" key="2">
    <source>
        <dbReference type="ARBA" id="ARBA00022692"/>
    </source>
</evidence>
<comment type="subcellular location">
    <subcellularLocation>
        <location evidence="1">Membrane</location>
    </subcellularLocation>
</comment>
<evidence type="ECO:0000256" key="5">
    <source>
        <dbReference type="SAM" id="Phobius"/>
    </source>
</evidence>
<dbReference type="GO" id="GO:0004930">
    <property type="term" value="F:G protein-coupled receptor activity"/>
    <property type="evidence" value="ECO:0007669"/>
    <property type="project" value="InterPro"/>
</dbReference>
<evidence type="ECO:0000256" key="4">
    <source>
        <dbReference type="ARBA" id="ARBA00023136"/>
    </source>
</evidence>
<feature type="transmembrane region" description="Helical" evidence="5">
    <location>
        <begin position="114"/>
        <end position="136"/>
    </location>
</feature>
<evidence type="ECO:0000256" key="1">
    <source>
        <dbReference type="ARBA" id="ARBA00004370"/>
    </source>
</evidence>
<dbReference type="SUPFAM" id="SSF81321">
    <property type="entry name" value="Family A G protein-coupled receptor-like"/>
    <property type="match status" value="1"/>
</dbReference>
<keyword evidence="3 5" id="KW-1133">Transmembrane helix</keyword>
<dbReference type="Proteomes" id="UP001054837">
    <property type="component" value="Unassembled WGS sequence"/>
</dbReference>
<comment type="caution">
    <text evidence="6">The sequence shown here is derived from an EMBL/GenBank/DDBJ whole genome shotgun (WGS) entry which is preliminary data.</text>
</comment>
<proteinExistence type="predicted"/>